<comment type="caution">
    <text evidence="1">The sequence shown here is derived from an EMBL/GenBank/DDBJ whole genome shotgun (WGS) entry which is preliminary data.</text>
</comment>
<dbReference type="InterPro" id="IPR025518">
    <property type="entry name" value="DUF4406"/>
</dbReference>
<reference evidence="1" key="1">
    <citation type="submission" date="2020-04" db="EMBL/GenBank/DDBJ databases">
        <title>Peptoniphilus sp. nov. isolated from swine feces.</title>
        <authorList>
            <person name="Ryu S.W."/>
        </authorList>
    </citation>
    <scope>NUCLEOTIDE SEQUENCE [LARGE SCALE GENOMIC DNA]</scope>
    <source>
        <strain evidence="1">AGMB00490</strain>
    </source>
</reference>
<accession>A0A848RH12</accession>
<dbReference type="Proteomes" id="UP000568273">
    <property type="component" value="Unassembled WGS sequence"/>
</dbReference>
<evidence type="ECO:0000313" key="2">
    <source>
        <dbReference type="Proteomes" id="UP000568273"/>
    </source>
</evidence>
<organism evidence="1 2">
    <name type="scientific">Peptoniphilus faecalis</name>
    <dbReference type="NCBI Taxonomy" id="2731255"/>
    <lineage>
        <taxon>Bacteria</taxon>
        <taxon>Bacillati</taxon>
        <taxon>Bacillota</taxon>
        <taxon>Tissierellia</taxon>
        <taxon>Tissierellales</taxon>
        <taxon>Peptoniphilaceae</taxon>
        <taxon>Peptoniphilus</taxon>
    </lineage>
</organism>
<sequence>MHKWIESELFNFILNYYEKTKKLPKVFLSGAITERITTYKKYFREAEQLFEEIGVEVYNPSEIDVKTPWDDAMEKTISELSSCDFMYILKNWENSKGVKIEIDKAKELNIPVFCQ</sequence>
<proteinExistence type="predicted"/>
<dbReference type="AlphaFoldDB" id="A0A848RH12"/>
<name>A0A848RH12_9FIRM</name>
<keyword evidence="2" id="KW-1185">Reference proteome</keyword>
<dbReference type="EMBL" id="JABDSR010000003">
    <property type="protein sequence ID" value="NMW84719.1"/>
    <property type="molecule type" value="Genomic_DNA"/>
</dbReference>
<dbReference type="RefSeq" id="WP_169968453.1">
    <property type="nucleotide sequence ID" value="NZ_JABDSR010000003.1"/>
</dbReference>
<protein>
    <submittedName>
        <fullName evidence="1">DUF4406 domain-containing protein</fullName>
    </submittedName>
</protein>
<dbReference type="Pfam" id="PF14359">
    <property type="entry name" value="DUF4406"/>
    <property type="match status" value="1"/>
</dbReference>
<gene>
    <name evidence="1" type="ORF">HKO22_03035</name>
</gene>
<evidence type="ECO:0000313" key="1">
    <source>
        <dbReference type="EMBL" id="NMW84719.1"/>
    </source>
</evidence>
<dbReference type="Gene3D" id="3.40.50.450">
    <property type="match status" value="1"/>
</dbReference>
<dbReference type="SUPFAM" id="SSF52309">
    <property type="entry name" value="N-(deoxy)ribosyltransferase-like"/>
    <property type="match status" value="1"/>
</dbReference>